<dbReference type="EMBL" id="LGBR01000001">
    <property type="protein sequence ID" value="KOY52091.1"/>
    <property type="molecule type" value="Genomic_DNA"/>
</dbReference>
<gene>
    <name evidence="1" type="ORF">I602_1651</name>
    <name evidence="2" type="ORF">SAMN05444353_0116</name>
</gene>
<reference evidence="2 4" key="2">
    <citation type="submission" date="2016-10" db="EMBL/GenBank/DDBJ databases">
        <authorList>
            <person name="Varghese N."/>
            <person name="Submissions S."/>
        </authorList>
    </citation>
    <scope>NUCLEOTIDE SEQUENCE [LARGE SCALE GENOMIC DNA]</scope>
    <source>
        <strain evidence="2 4">DSW-5</strain>
    </source>
</reference>
<proteinExistence type="predicted"/>
<organism evidence="1 3">
    <name type="scientific">Polaribacter dokdonensis DSW-5</name>
    <dbReference type="NCBI Taxonomy" id="1300348"/>
    <lineage>
        <taxon>Bacteria</taxon>
        <taxon>Pseudomonadati</taxon>
        <taxon>Bacteroidota</taxon>
        <taxon>Flavobacteriia</taxon>
        <taxon>Flavobacteriales</taxon>
        <taxon>Flavobacteriaceae</taxon>
    </lineage>
</organism>
<dbReference type="PATRIC" id="fig|1300348.6.peg.1650"/>
<reference evidence="1 3" key="1">
    <citation type="submission" date="2015-07" db="EMBL/GenBank/DDBJ databases">
        <title>Genome of Polaribacter dokdonenesis DSW-5, isolated from seawater off Dokdo in Korea.</title>
        <authorList>
            <person name="Yoon K."/>
            <person name="Song J.Y."/>
            <person name="Kim J.F."/>
        </authorList>
    </citation>
    <scope>NUCLEOTIDE SEQUENCE [LARGE SCALE GENOMIC DNA]</scope>
    <source>
        <strain evidence="1 3">DSW-5</strain>
    </source>
</reference>
<dbReference type="RefSeq" id="WP_053974226.1">
    <property type="nucleotide sequence ID" value="NZ_FNUE01000001.1"/>
</dbReference>
<dbReference type="Proteomes" id="UP000037716">
    <property type="component" value="Unassembled WGS sequence"/>
</dbReference>
<accession>A0A0M9CGD2</accession>
<protein>
    <submittedName>
        <fullName evidence="1">Uncharacterized protein</fullName>
    </submittedName>
</protein>
<sequence>MKTISSTLPERGILTSAYKQEIRENISVSKRATLSKMKSIIENHHNKVQSQTGTILQVSLFAIALVLIVI</sequence>
<name>A0A0M9CGD2_9FLAO</name>
<evidence type="ECO:0000313" key="3">
    <source>
        <dbReference type="Proteomes" id="UP000037716"/>
    </source>
</evidence>
<dbReference type="AlphaFoldDB" id="A0A0M9CGD2"/>
<keyword evidence="4" id="KW-1185">Reference proteome</keyword>
<evidence type="ECO:0000313" key="1">
    <source>
        <dbReference type="EMBL" id="KOY52091.1"/>
    </source>
</evidence>
<evidence type="ECO:0000313" key="2">
    <source>
        <dbReference type="EMBL" id="SED95937.1"/>
    </source>
</evidence>
<dbReference type="Proteomes" id="UP000183071">
    <property type="component" value="Unassembled WGS sequence"/>
</dbReference>
<dbReference type="EMBL" id="FNUE01000001">
    <property type="protein sequence ID" value="SED95937.1"/>
    <property type="molecule type" value="Genomic_DNA"/>
</dbReference>
<comment type="caution">
    <text evidence="1">The sequence shown here is derived from an EMBL/GenBank/DDBJ whole genome shotgun (WGS) entry which is preliminary data.</text>
</comment>
<dbReference type="OrthoDB" id="1202973at2"/>
<evidence type="ECO:0000313" key="4">
    <source>
        <dbReference type="Proteomes" id="UP000183071"/>
    </source>
</evidence>